<organism evidence="1">
    <name type="scientific">marine metagenome</name>
    <dbReference type="NCBI Taxonomy" id="408172"/>
    <lineage>
        <taxon>unclassified sequences</taxon>
        <taxon>metagenomes</taxon>
        <taxon>ecological metagenomes</taxon>
    </lineage>
</organism>
<sequence length="33" mass="3860">MLDHIADGQDTSDTTFIKDWLMADMFVRHQPHS</sequence>
<accession>A0A382L4H6</accession>
<gene>
    <name evidence="1" type="ORF">METZ01_LOCUS283036</name>
</gene>
<reference evidence="1" key="1">
    <citation type="submission" date="2018-05" db="EMBL/GenBank/DDBJ databases">
        <authorList>
            <person name="Lanie J.A."/>
            <person name="Ng W.-L."/>
            <person name="Kazmierczak K.M."/>
            <person name="Andrzejewski T.M."/>
            <person name="Davidsen T.M."/>
            <person name="Wayne K.J."/>
            <person name="Tettelin H."/>
            <person name="Glass J.I."/>
            <person name="Rusch D."/>
            <person name="Podicherti R."/>
            <person name="Tsui H.-C.T."/>
            <person name="Winkler M.E."/>
        </authorList>
    </citation>
    <scope>NUCLEOTIDE SEQUENCE</scope>
</reference>
<protein>
    <submittedName>
        <fullName evidence="1">Uncharacterized protein</fullName>
    </submittedName>
</protein>
<name>A0A382L4H6_9ZZZZ</name>
<dbReference type="EMBL" id="UINC01083970">
    <property type="protein sequence ID" value="SVC30182.1"/>
    <property type="molecule type" value="Genomic_DNA"/>
</dbReference>
<dbReference type="AlphaFoldDB" id="A0A382L4H6"/>
<proteinExistence type="predicted"/>
<evidence type="ECO:0000313" key="1">
    <source>
        <dbReference type="EMBL" id="SVC30182.1"/>
    </source>
</evidence>